<evidence type="ECO:0000313" key="3">
    <source>
        <dbReference type="EMBL" id="PWD52298.1"/>
    </source>
</evidence>
<feature type="domain" description="HNH nuclease" evidence="2">
    <location>
        <begin position="128"/>
        <end position="180"/>
    </location>
</feature>
<protein>
    <recommendedName>
        <fullName evidence="2">HNH nuclease domain-containing protein</fullName>
    </recommendedName>
</protein>
<dbReference type="OrthoDB" id="5177627at2"/>
<evidence type="ECO:0000259" key="2">
    <source>
        <dbReference type="SMART" id="SM00507"/>
    </source>
</evidence>
<keyword evidence="4" id="KW-1185">Reference proteome</keyword>
<feature type="compositionally biased region" description="Pro residues" evidence="1">
    <location>
        <begin position="35"/>
        <end position="62"/>
    </location>
</feature>
<evidence type="ECO:0000256" key="1">
    <source>
        <dbReference type="SAM" id="MobiDB-lite"/>
    </source>
</evidence>
<dbReference type="SMART" id="SM00507">
    <property type="entry name" value="HNHc"/>
    <property type="match status" value="1"/>
</dbReference>
<reference evidence="3 4" key="1">
    <citation type="submission" date="2018-03" db="EMBL/GenBank/DDBJ databases">
        <title>Genome assembly of novel Miniimonas species PCH200.</title>
        <authorList>
            <person name="Thakur V."/>
            <person name="Kumar V."/>
            <person name="Singh D."/>
        </authorList>
    </citation>
    <scope>NUCLEOTIDE SEQUENCE [LARGE SCALE GENOMIC DNA]</scope>
    <source>
        <strain evidence="3 4">PCH200</strain>
    </source>
</reference>
<comment type="caution">
    <text evidence="3">The sequence shown here is derived from an EMBL/GenBank/DDBJ whole genome shotgun (WGS) entry which is preliminary data.</text>
</comment>
<accession>A0A2U1ZZ80</accession>
<dbReference type="Proteomes" id="UP000245166">
    <property type="component" value="Unassembled WGS sequence"/>
</dbReference>
<feature type="region of interest" description="Disordered" evidence="1">
    <location>
        <begin position="28"/>
        <end position="85"/>
    </location>
</feature>
<sequence length="224" mass="22977">MGGLPPQLLVTIGLADLEVRTGLSLADAVQQAAGQPPPPASDSAPAPSPTPTPTPTPSPHLPTPGAADTRPHAPTSARTGQGLLPHAGPVPAGLLRRLACDADVIPVVLGGGSELLDLGTKQRLVPAALRKALIARDGGCLFPGCPIPPTWTEGHHVITWAAGGPTTSGNTCLLCPAHHHAVHLGRWVVERTSSTAPGPSRPFRITSPWSARPEQTWNAYPLGA</sequence>
<evidence type="ECO:0000313" key="4">
    <source>
        <dbReference type="Proteomes" id="UP000245166"/>
    </source>
</evidence>
<organism evidence="3 4">
    <name type="scientific">Serinibacter arcticus</name>
    <dbReference type="NCBI Taxonomy" id="1655435"/>
    <lineage>
        <taxon>Bacteria</taxon>
        <taxon>Bacillati</taxon>
        <taxon>Actinomycetota</taxon>
        <taxon>Actinomycetes</taxon>
        <taxon>Micrococcales</taxon>
        <taxon>Beutenbergiaceae</taxon>
        <taxon>Serinibacter</taxon>
    </lineage>
</organism>
<dbReference type="CDD" id="cd00085">
    <property type="entry name" value="HNHc"/>
    <property type="match status" value="1"/>
</dbReference>
<dbReference type="EMBL" id="PYHR01000002">
    <property type="protein sequence ID" value="PWD52298.1"/>
    <property type="molecule type" value="Genomic_DNA"/>
</dbReference>
<gene>
    <name evidence="3" type="ORF">C8046_02395</name>
</gene>
<name>A0A2U1ZZ80_9MICO</name>
<dbReference type="InterPro" id="IPR003615">
    <property type="entry name" value="HNH_nuc"/>
</dbReference>
<dbReference type="AlphaFoldDB" id="A0A2U1ZZ80"/>
<proteinExistence type="predicted"/>